<gene>
    <name evidence="2" type="ORF">CPELLU_LOCUS1392</name>
</gene>
<feature type="region of interest" description="Disordered" evidence="1">
    <location>
        <begin position="1"/>
        <end position="24"/>
    </location>
</feature>
<dbReference type="OrthoDB" id="2422612at2759"/>
<dbReference type="AlphaFoldDB" id="A0A9N8WAT9"/>
<evidence type="ECO:0000256" key="1">
    <source>
        <dbReference type="SAM" id="MobiDB-lite"/>
    </source>
</evidence>
<evidence type="ECO:0000313" key="2">
    <source>
        <dbReference type="EMBL" id="CAG8478072.1"/>
    </source>
</evidence>
<dbReference type="Proteomes" id="UP000789759">
    <property type="component" value="Unassembled WGS sequence"/>
</dbReference>
<keyword evidence="3" id="KW-1185">Reference proteome</keyword>
<organism evidence="2 3">
    <name type="scientific">Cetraspora pellucida</name>
    <dbReference type="NCBI Taxonomy" id="1433469"/>
    <lineage>
        <taxon>Eukaryota</taxon>
        <taxon>Fungi</taxon>
        <taxon>Fungi incertae sedis</taxon>
        <taxon>Mucoromycota</taxon>
        <taxon>Glomeromycotina</taxon>
        <taxon>Glomeromycetes</taxon>
        <taxon>Diversisporales</taxon>
        <taxon>Gigasporaceae</taxon>
        <taxon>Cetraspora</taxon>
    </lineage>
</organism>
<dbReference type="EMBL" id="CAJVQA010000500">
    <property type="protein sequence ID" value="CAG8478072.1"/>
    <property type="molecule type" value="Genomic_DNA"/>
</dbReference>
<sequence length="212" mass="24545">MQEKTENESLIKNTNLDISEEDQKEEDINEIEEFFISKGNYDSGTNVGDELAKYVKTIPEAHKCLNLTYWNILELTKDTQINHFFSTDDWEEINKSFKKEVKLVESDISDRVDRSIAMRWIHETYGMACKVTNVLRLGRLSQKKMPNTLKTLAILEGFYATMSDIKSTLKIICNHKNNVSRSHRKCKRKIPVYSEQSGLFGTPSSPIKKSKR</sequence>
<accession>A0A9N8WAT9</accession>
<comment type="caution">
    <text evidence="2">The sequence shown here is derived from an EMBL/GenBank/DDBJ whole genome shotgun (WGS) entry which is preliminary data.</text>
</comment>
<evidence type="ECO:0000313" key="3">
    <source>
        <dbReference type="Proteomes" id="UP000789759"/>
    </source>
</evidence>
<reference evidence="2" key="1">
    <citation type="submission" date="2021-06" db="EMBL/GenBank/DDBJ databases">
        <authorList>
            <person name="Kallberg Y."/>
            <person name="Tangrot J."/>
            <person name="Rosling A."/>
        </authorList>
    </citation>
    <scope>NUCLEOTIDE SEQUENCE</scope>
    <source>
        <strain evidence="2">FL966</strain>
    </source>
</reference>
<proteinExistence type="predicted"/>
<protein>
    <submittedName>
        <fullName evidence="2">20299_t:CDS:1</fullName>
    </submittedName>
</protein>
<name>A0A9N8WAT9_9GLOM</name>